<reference evidence="14 15" key="1">
    <citation type="journal article" date="2010" name="Nature">
        <title>The sequence and de novo assembly of the giant panda genome.</title>
        <authorList>
            <person name="Li R."/>
            <person name="Fan W."/>
            <person name="Tian G."/>
            <person name="Zhu H."/>
            <person name="He L."/>
            <person name="Cai J."/>
            <person name="Huang Q."/>
            <person name="Cai Q."/>
            <person name="Li B."/>
            <person name="Bai Y."/>
            <person name="Zhang Z."/>
            <person name="Zhang Y."/>
            <person name="Wang W."/>
            <person name="Li J."/>
            <person name="Wei F."/>
            <person name="Li H."/>
            <person name="Jian M."/>
            <person name="Li J."/>
            <person name="Zhang Z."/>
            <person name="Nielsen R."/>
            <person name="Li D."/>
            <person name="Gu W."/>
            <person name="Yang Z."/>
            <person name="Xuan Z."/>
            <person name="Ryder O.A."/>
            <person name="Leung F.C."/>
            <person name="Zhou Y."/>
            <person name="Cao J."/>
            <person name="Sun X."/>
            <person name="Fu Y."/>
            <person name="Fang X."/>
            <person name="Guo X."/>
            <person name="Wang B."/>
            <person name="Hou R."/>
            <person name="Shen F."/>
            <person name="Mu B."/>
            <person name="Ni P."/>
            <person name="Lin R."/>
            <person name="Qian W."/>
            <person name="Wang G."/>
            <person name="Yu C."/>
            <person name="Nie W."/>
            <person name="Wang J."/>
            <person name="Wu Z."/>
            <person name="Liang H."/>
            <person name="Min J."/>
            <person name="Wu Q."/>
            <person name="Cheng S."/>
            <person name="Ruan J."/>
            <person name="Wang M."/>
            <person name="Shi Z."/>
            <person name="Wen M."/>
            <person name="Liu B."/>
            <person name="Ren X."/>
            <person name="Zheng H."/>
            <person name="Dong D."/>
            <person name="Cook K."/>
            <person name="Shan G."/>
            <person name="Zhang H."/>
            <person name="Kosiol C."/>
            <person name="Xie X."/>
            <person name="Lu Z."/>
            <person name="Zheng H."/>
            <person name="Li Y."/>
            <person name="Steiner C.C."/>
            <person name="Lam T.T."/>
            <person name="Lin S."/>
            <person name="Zhang Q."/>
            <person name="Li G."/>
            <person name="Tian J."/>
            <person name="Gong T."/>
            <person name="Liu H."/>
            <person name="Zhang D."/>
            <person name="Fang L."/>
            <person name="Ye C."/>
            <person name="Zhang J."/>
            <person name="Hu W."/>
            <person name="Xu A."/>
            <person name="Ren Y."/>
            <person name="Zhang G."/>
            <person name="Bruford M.W."/>
            <person name="Li Q."/>
            <person name="Ma L."/>
            <person name="Guo Y."/>
            <person name="An N."/>
            <person name="Hu Y."/>
            <person name="Zheng Y."/>
            <person name="Shi Y."/>
            <person name="Li Z."/>
            <person name="Liu Q."/>
            <person name="Chen Y."/>
            <person name="Zhao J."/>
            <person name="Qu N."/>
            <person name="Zhao S."/>
            <person name="Tian F."/>
            <person name="Wang X."/>
            <person name="Wang H."/>
            <person name="Xu L."/>
            <person name="Liu X."/>
            <person name="Vinar T."/>
            <person name="Wang Y."/>
            <person name="Lam T.W."/>
            <person name="Yiu S.M."/>
            <person name="Liu S."/>
            <person name="Zhang H."/>
            <person name="Li D."/>
            <person name="Huang Y."/>
            <person name="Wang X."/>
            <person name="Yang G."/>
            <person name="Jiang Z."/>
            <person name="Wang J."/>
            <person name="Qin N."/>
            <person name="Li L."/>
            <person name="Li J."/>
            <person name="Bolund L."/>
            <person name="Kristiansen K."/>
            <person name="Wong G.K."/>
            <person name="Olson M."/>
            <person name="Zhang X."/>
            <person name="Li S."/>
            <person name="Yang H."/>
            <person name="Wang J."/>
            <person name="Wang J."/>
        </authorList>
    </citation>
    <scope>NUCLEOTIDE SEQUENCE [LARGE SCALE GENOMIC DNA]</scope>
</reference>
<evidence type="ECO:0000256" key="4">
    <source>
        <dbReference type="ARBA" id="ARBA00022906"/>
    </source>
</evidence>
<evidence type="ECO:0000256" key="10">
    <source>
        <dbReference type="ARBA" id="ARBA00042972"/>
    </source>
</evidence>
<evidence type="ECO:0000256" key="2">
    <source>
        <dbReference type="ARBA" id="ARBA00006939"/>
    </source>
</evidence>
<evidence type="ECO:0000256" key="11">
    <source>
        <dbReference type="ARBA" id="ARBA00045302"/>
    </source>
</evidence>
<protein>
    <recommendedName>
        <fullName evidence="8">Zinc transporter ZIP13</fullName>
    </recommendedName>
    <alternativeName>
        <fullName evidence="9">Solute carrier family 39 member 13</fullName>
    </alternativeName>
    <alternativeName>
        <fullName evidence="10">Zrt- and Irt-like protein 13</fullName>
    </alternativeName>
</protein>
<dbReference type="InterPro" id="IPR003689">
    <property type="entry name" value="ZIP"/>
</dbReference>
<dbReference type="GO" id="GO:0005385">
    <property type="term" value="F:zinc ion transmembrane transporter activity"/>
    <property type="evidence" value="ECO:0007669"/>
    <property type="project" value="Ensembl"/>
</dbReference>
<evidence type="ECO:0000256" key="13">
    <source>
        <dbReference type="SAM" id="SignalP"/>
    </source>
</evidence>
<accession>A0A7N5P7N0</accession>
<feature type="signal peptide" evidence="13">
    <location>
        <begin position="1"/>
        <end position="32"/>
    </location>
</feature>
<dbReference type="GO" id="GO:0006882">
    <property type="term" value="P:intracellular zinc ion homeostasis"/>
    <property type="evidence" value="ECO:0007669"/>
    <property type="project" value="Ensembl"/>
</dbReference>
<reference evidence="14" key="3">
    <citation type="submission" date="2025-09" db="UniProtKB">
        <authorList>
            <consortium name="Ensembl"/>
        </authorList>
    </citation>
    <scope>IDENTIFICATION</scope>
</reference>
<keyword evidence="4" id="KW-0813">Transport</keyword>
<feature type="chain" id="PRO_5031404339" description="Zinc transporter ZIP13" evidence="13">
    <location>
        <begin position="33"/>
        <end position="495"/>
    </location>
</feature>
<dbReference type="PANTHER" id="PTHR16950">
    <property type="entry name" value="ZINC TRANSPORTER SLC39A7 HISTIDINE-RICH MEMBRANE PROTEIN KE4"/>
    <property type="match status" value="1"/>
</dbReference>
<dbReference type="PANTHER" id="PTHR16950:SF16">
    <property type="entry name" value="ZINC TRANSPORTER ZIP13"/>
    <property type="match status" value="1"/>
</dbReference>
<proteinExistence type="inferred from homology"/>
<keyword evidence="3 12" id="KW-0812">Transmembrane</keyword>
<keyword evidence="15" id="KW-1185">Reference proteome</keyword>
<dbReference type="GO" id="GO:0042803">
    <property type="term" value="F:protein homodimerization activity"/>
    <property type="evidence" value="ECO:0007669"/>
    <property type="project" value="Ensembl"/>
</dbReference>
<comment type="similarity">
    <text evidence="2">Belongs to the ZIP transporter (TC 2.A.5) family.</text>
</comment>
<evidence type="ECO:0000256" key="1">
    <source>
        <dbReference type="ARBA" id="ARBA00004653"/>
    </source>
</evidence>
<dbReference type="AlphaFoldDB" id="A0A7N5P7N0"/>
<dbReference type="GO" id="GO:0005789">
    <property type="term" value="C:endoplasmic reticulum membrane"/>
    <property type="evidence" value="ECO:0007669"/>
    <property type="project" value="Ensembl"/>
</dbReference>
<dbReference type="GO" id="GO:0048471">
    <property type="term" value="C:perinuclear region of cytoplasm"/>
    <property type="evidence" value="ECO:0007669"/>
    <property type="project" value="Ensembl"/>
</dbReference>
<evidence type="ECO:0000313" key="14">
    <source>
        <dbReference type="Ensembl" id="ENSAMEP00000039252.1"/>
    </source>
</evidence>
<keyword evidence="4" id="KW-0406">Ion transport</keyword>
<evidence type="ECO:0000256" key="6">
    <source>
        <dbReference type="ARBA" id="ARBA00023136"/>
    </source>
</evidence>
<evidence type="ECO:0000256" key="7">
    <source>
        <dbReference type="ARBA" id="ARBA00034634"/>
    </source>
</evidence>
<keyword evidence="13" id="KW-0732">Signal</keyword>
<dbReference type="GO" id="GO:0000139">
    <property type="term" value="C:Golgi membrane"/>
    <property type="evidence" value="ECO:0007669"/>
    <property type="project" value="UniProtKB-SubCell"/>
</dbReference>
<comment type="function">
    <text evidence="11">Functions as a zinc transporter transporting Zn(2+) from the Golgi apparatus to the cytosol and thus influences the zinc level at least in areas of the cytosol. May regulate beige adipocyte differentiation.</text>
</comment>
<dbReference type="GO" id="GO:0061448">
    <property type="term" value="P:connective tissue development"/>
    <property type="evidence" value="ECO:0007669"/>
    <property type="project" value="Ensembl"/>
</dbReference>
<comment type="subcellular location">
    <subcellularLocation>
        <location evidence="1">Golgi apparatus membrane</location>
        <topology evidence="1">Multi-pass membrane protein</topology>
    </subcellularLocation>
</comment>
<gene>
    <name evidence="14" type="primary">SLC39A13</name>
</gene>
<keyword evidence="6 12" id="KW-0472">Membrane</keyword>
<dbReference type="GO" id="GO:0050873">
    <property type="term" value="P:brown fat cell differentiation"/>
    <property type="evidence" value="ECO:0007669"/>
    <property type="project" value="Ensembl"/>
</dbReference>
<evidence type="ECO:0000256" key="3">
    <source>
        <dbReference type="ARBA" id="ARBA00022692"/>
    </source>
</evidence>
<dbReference type="Proteomes" id="UP000008912">
    <property type="component" value="Unassembled WGS sequence"/>
</dbReference>
<feature type="transmembrane region" description="Helical" evidence="12">
    <location>
        <begin position="69"/>
        <end position="89"/>
    </location>
</feature>
<feature type="transmembrane region" description="Helical" evidence="12">
    <location>
        <begin position="151"/>
        <end position="170"/>
    </location>
</feature>
<feature type="transmembrane region" description="Helical" evidence="12">
    <location>
        <begin position="109"/>
        <end position="131"/>
    </location>
</feature>
<keyword evidence="4" id="KW-0864">Zinc transport</keyword>
<dbReference type="GO" id="GO:0030659">
    <property type="term" value="C:cytoplasmic vesicle membrane"/>
    <property type="evidence" value="ECO:0007669"/>
    <property type="project" value="Ensembl"/>
</dbReference>
<organism evidence="14 15">
    <name type="scientific">Ailuropoda melanoleuca</name>
    <name type="common">Giant panda</name>
    <dbReference type="NCBI Taxonomy" id="9646"/>
    <lineage>
        <taxon>Eukaryota</taxon>
        <taxon>Metazoa</taxon>
        <taxon>Chordata</taxon>
        <taxon>Craniata</taxon>
        <taxon>Vertebrata</taxon>
        <taxon>Euteleostomi</taxon>
        <taxon>Mammalia</taxon>
        <taxon>Eutheria</taxon>
        <taxon>Laurasiatheria</taxon>
        <taxon>Carnivora</taxon>
        <taxon>Caniformia</taxon>
        <taxon>Ursidae</taxon>
        <taxon>Ailuropoda</taxon>
    </lineage>
</organism>
<evidence type="ECO:0000313" key="15">
    <source>
        <dbReference type="Proteomes" id="UP000008912"/>
    </source>
</evidence>
<name>A0A7N5P7N0_AILME</name>
<keyword evidence="5 12" id="KW-1133">Transmembrane helix</keyword>
<keyword evidence="4" id="KW-0862">Zinc</keyword>
<evidence type="ECO:0000256" key="9">
    <source>
        <dbReference type="ARBA" id="ARBA00042542"/>
    </source>
</evidence>
<dbReference type="InParanoid" id="A0A7N5P7N0"/>
<evidence type="ECO:0000256" key="5">
    <source>
        <dbReference type="ARBA" id="ARBA00022989"/>
    </source>
</evidence>
<dbReference type="GeneTree" id="ENSGT00940000157349"/>
<evidence type="ECO:0000256" key="12">
    <source>
        <dbReference type="SAM" id="Phobius"/>
    </source>
</evidence>
<comment type="catalytic activity">
    <reaction evidence="7">
        <text>Zn(2+)(in) = Zn(2+)(out)</text>
        <dbReference type="Rhea" id="RHEA:29351"/>
        <dbReference type="ChEBI" id="CHEBI:29105"/>
    </reaction>
</comment>
<reference evidence="14" key="2">
    <citation type="submission" date="2025-08" db="UniProtKB">
        <authorList>
            <consortium name="Ensembl"/>
        </authorList>
    </citation>
    <scope>IDENTIFICATION</scope>
</reference>
<dbReference type="Pfam" id="PF02535">
    <property type="entry name" value="Zip"/>
    <property type="match status" value="1"/>
</dbReference>
<evidence type="ECO:0000256" key="8">
    <source>
        <dbReference type="ARBA" id="ARBA00040592"/>
    </source>
</evidence>
<sequence length="495" mass="51519">MPGCPCPGCGMAGQRLLFFAALALELLGGAGGSQQALRSRGPAAACRLDNKESESWGALLSGERLDTWICSLLGSLMVGLSGVFPLLVIPLEMGTVLRSEAGARRLKQLLSFALGGLLGNVFLHLLPEAWAYTCSASPGGEGQSLQQQQQLGLWVIAGFLTFLALEKMFLDSKEKEGTSQAPSKDPAAAAALSGSHSLAQTAAEPGVSAVVRTIKVSGYLNLLANTIDNFTHGLAVAASFLVSKKIGLLTTMAILLHEIPHEVRARGFPWRQCGRGASERDLGWEAQQCQPWGLGFGGLERLCPPGCSHLLRCAPASRGEGECGLGASSRAGAGGSVCRSVPDRLGPRVIIWTSPQVGDFAILLRAGFDRWSAAKLQLSTALGGLLGACFAICTQSPKGVGTGVVGGGGRWWSAEGPQPEGTAAPPRCPGQDLPKAYPVGEGAVHTAALASHPVGTSPPTAEETVAWILPFTSGGFLYIALVNVLPDLLEEDDPW</sequence>
<dbReference type="Ensembl" id="ENSAMET00000027364.1">
    <property type="protein sequence ID" value="ENSAMEP00000039252.1"/>
    <property type="gene ID" value="ENSAMEG00000007505.2"/>
</dbReference>